<dbReference type="OrthoDB" id="9802263at2"/>
<organism evidence="5">
    <name type="scientific">Magnetovibrio blakemorei</name>
    <dbReference type="NCBI Taxonomy" id="28181"/>
    <lineage>
        <taxon>Bacteria</taxon>
        <taxon>Pseudomonadati</taxon>
        <taxon>Pseudomonadota</taxon>
        <taxon>Alphaproteobacteria</taxon>
        <taxon>Rhodospirillales</taxon>
        <taxon>Magnetovibrionaceae</taxon>
        <taxon>Magnetovibrio</taxon>
    </lineage>
</organism>
<dbReference type="InterPro" id="IPR053142">
    <property type="entry name" value="PchR_regulatory_protein"/>
</dbReference>
<evidence type="ECO:0000313" key="6">
    <source>
        <dbReference type="EMBL" id="OEJ67241.1"/>
    </source>
</evidence>
<evidence type="ECO:0000256" key="2">
    <source>
        <dbReference type="ARBA" id="ARBA00023125"/>
    </source>
</evidence>
<dbReference type="SUPFAM" id="SSF46689">
    <property type="entry name" value="Homeodomain-like"/>
    <property type="match status" value="2"/>
</dbReference>
<name>C4RAI2_9PROT</name>
<dbReference type="AlphaFoldDB" id="C4RAI2"/>
<dbReference type="Gene3D" id="1.10.10.60">
    <property type="entry name" value="Homeodomain-like"/>
    <property type="match status" value="1"/>
</dbReference>
<protein>
    <submittedName>
        <fullName evidence="5">AraC family transcriptional regulatory protein</fullName>
    </submittedName>
</protein>
<feature type="domain" description="HTH araC/xylS-type" evidence="4">
    <location>
        <begin position="227"/>
        <end position="325"/>
    </location>
</feature>
<dbReference type="PROSITE" id="PS00041">
    <property type="entry name" value="HTH_ARAC_FAMILY_1"/>
    <property type="match status" value="1"/>
</dbReference>
<evidence type="ECO:0000313" key="5">
    <source>
        <dbReference type="EMBL" id="CAV30827.1"/>
    </source>
</evidence>
<dbReference type="RefSeq" id="WP_069957869.1">
    <property type="nucleotide sequence ID" value="NZ_MCGG01000024.1"/>
</dbReference>
<dbReference type="InterPro" id="IPR018062">
    <property type="entry name" value="HTH_AraC-typ_CS"/>
</dbReference>
<reference evidence="6" key="2">
    <citation type="submission" date="2016-07" db="EMBL/GenBank/DDBJ databases">
        <authorList>
            <person name="Trubitsyn D."/>
            <person name="Abreu F.A."/>
            <person name="Ward B."/>
            <person name="Taylor T."/>
            <person name="Hattori M."/>
            <person name="Kondo S."/>
            <person name="Trivedi U."/>
            <person name="Staniland S."/>
            <person name="Lins U."/>
            <person name="Bazylinski D.A."/>
        </authorList>
    </citation>
    <scope>NUCLEOTIDE SEQUENCE</scope>
    <source>
        <strain evidence="6">MV-1</strain>
    </source>
</reference>
<dbReference type="SMART" id="SM00342">
    <property type="entry name" value="HTH_ARAC"/>
    <property type="match status" value="1"/>
</dbReference>
<reference evidence="5" key="1">
    <citation type="journal article" date="2009" name="Environ. Microbiol.">
        <title>Comparative analysis of magnetosome gene clusters in magnetotactic bacteria provides further evidence for horizontal gene transfer.</title>
        <authorList>
            <person name="Jogler C."/>
            <person name="Kube M."/>
            <person name="Schubbe S."/>
            <person name="Ullrich S."/>
            <person name="Teeling H."/>
            <person name="Bazylinski D.A."/>
            <person name="Reinhardt R."/>
            <person name="Schuler D."/>
        </authorList>
    </citation>
    <scope>NUCLEOTIDE SEQUENCE</scope>
    <source>
        <strain evidence="5">Type strain: MV-1</strain>
    </source>
</reference>
<proteinExistence type="predicted"/>
<reference evidence="7" key="3">
    <citation type="submission" date="2016-07" db="EMBL/GenBank/DDBJ databases">
        <authorList>
            <person name="Florea S."/>
            <person name="Webb J.S."/>
            <person name="Jaromczyk J."/>
            <person name="Schardl C.L."/>
        </authorList>
    </citation>
    <scope>NUCLEOTIDE SEQUENCE [LARGE SCALE GENOMIC DNA]</scope>
    <source>
        <strain evidence="7">MV-1</strain>
    </source>
</reference>
<keyword evidence="7" id="KW-1185">Reference proteome</keyword>
<dbReference type="EMBL" id="FP102531">
    <property type="protein sequence ID" value="CAV30827.1"/>
    <property type="molecule type" value="Genomic_DNA"/>
</dbReference>
<dbReference type="GO" id="GO:0043565">
    <property type="term" value="F:sequence-specific DNA binding"/>
    <property type="evidence" value="ECO:0007669"/>
    <property type="project" value="InterPro"/>
</dbReference>
<evidence type="ECO:0000256" key="3">
    <source>
        <dbReference type="ARBA" id="ARBA00023163"/>
    </source>
</evidence>
<dbReference type="Pfam" id="PF12833">
    <property type="entry name" value="HTH_18"/>
    <property type="match status" value="1"/>
</dbReference>
<dbReference type="InterPro" id="IPR018060">
    <property type="entry name" value="HTH_AraC"/>
</dbReference>
<keyword evidence="1" id="KW-0805">Transcription regulation</keyword>
<accession>C4RAI2</accession>
<evidence type="ECO:0000256" key="1">
    <source>
        <dbReference type="ARBA" id="ARBA00023015"/>
    </source>
</evidence>
<dbReference type="STRING" id="28181.BEN30_09665"/>
<keyword evidence="3" id="KW-0804">Transcription</keyword>
<evidence type="ECO:0000259" key="4">
    <source>
        <dbReference type="PROSITE" id="PS01124"/>
    </source>
</evidence>
<evidence type="ECO:0000313" key="7">
    <source>
        <dbReference type="Proteomes" id="UP000095347"/>
    </source>
</evidence>
<dbReference type="EMBL" id="MCGG01000024">
    <property type="protein sequence ID" value="OEJ67241.1"/>
    <property type="molecule type" value="Genomic_DNA"/>
</dbReference>
<dbReference type="InterPro" id="IPR009057">
    <property type="entry name" value="Homeodomain-like_sf"/>
</dbReference>
<dbReference type="PROSITE" id="PS01124">
    <property type="entry name" value="HTH_ARAC_FAMILY_2"/>
    <property type="match status" value="1"/>
</dbReference>
<dbReference type="Proteomes" id="UP000095347">
    <property type="component" value="Unassembled WGS sequence"/>
</dbReference>
<sequence length="326" mass="36123">MTNDFPWIVRWKLENGASSNDLVPECPVPLPKEVGWEAISPISAGSGVCAFHYRGELHQPATFYADINPDTAFADEPSLMIRVVDSGHVRTILSDDIVESQGRYGLYLLDPTAKHALWNRPNEVNEAFVLQVSCSELRKMVGAQYLGARIERALSGRPDFFCAAPRVSPVLLRAVRDIRHAPFAGPFSELYRRGRIIEALAVALGDLDDGIPSEVRRVVSADARKAGLARDIFMADLLNPPSVESLAAQVGVSQRRLNAIFKDAYGMTVFSCMVAWRLDMARTMLDSGELSVKQVAYMLGYSHPNNFVHAFGRRFGTSPGRWKNKD</sequence>
<keyword evidence="2" id="KW-0238">DNA-binding</keyword>
<gene>
    <name evidence="6" type="ORF">BEN30_09665</name>
    <name evidence="5" type="ORF">mv1g00080</name>
</gene>
<dbReference type="PANTHER" id="PTHR47893:SF1">
    <property type="entry name" value="REGULATORY PROTEIN PCHR"/>
    <property type="match status" value="1"/>
</dbReference>
<dbReference type="PANTHER" id="PTHR47893">
    <property type="entry name" value="REGULATORY PROTEIN PCHR"/>
    <property type="match status" value="1"/>
</dbReference>
<dbReference type="GO" id="GO:0003700">
    <property type="term" value="F:DNA-binding transcription factor activity"/>
    <property type="evidence" value="ECO:0007669"/>
    <property type="project" value="InterPro"/>
</dbReference>